<proteinExistence type="inferred from homology"/>
<keyword evidence="7" id="KW-0547">Nucleotide-binding</keyword>
<accession>A0A7C3ZJN6</accession>
<evidence type="ECO:0000256" key="2">
    <source>
        <dbReference type="ARBA" id="ARBA00004370"/>
    </source>
</evidence>
<dbReference type="PANTHER" id="PTHR43711:SF31">
    <property type="entry name" value="HISTIDINE KINASE"/>
    <property type="match status" value="1"/>
</dbReference>
<keyword evidence="10" id="KW-0902">Two-component regulatory system</keyword>
<evidence type="ECO:0000256" key="4">
    <source>
        <dbReference type="ARBA" id="ARBA00012438"/>
    </source>
</evidence>
<dbReference type="SUPFAM" id="SSF55874">
    <property type="entry name" value="ATPase domain of HSP90 chaperone/DNA topoisomerase II/histidine kinase"/>
    <property type="match status" value="1"/>
</dbReference>
<dbReference type="InterPro" id="IPR001789">
    <property type="entry name" value="Sig_transdc_resp-reg_receiver"/>
</dbReference>
<dbReference type="GO" id="GO:0005524">
    <property type="term" value="F:ATP binding"/>
    <property type="evidence" value="ECO:0007669"/>
    <property type="project" value="UniProtKB-KW"/>
</dbReference>
<dbReference type="SUPFAM" id="SSF52172">
    <property type="entry name" value="CheY-like"/>
    <property type="match status" value="1"/>
</dbReference>
<comment type="catalytic activity">
    <reaction evidence="1">
        <text>ATP + protein L-histidine = ADP + protein N-phospho-L-histidine.</text>
        <dbReference type="EC" id="2.7.13.3"/>
    </reaction>
</comment>
<evidence type="ECO:0000256" key="3">
    <source>
        <dbReference type="ARBA" id="ARBA00006402"/>
    </source>
</evidence>
<dbReference type="InterPro" id="IPR003594">
    <property type="entry name" value="HATPase_dom"/>
</dbReference>
<evidence type="ECO:0000256" key="11">
    <source>
        <dbReference type="ARBA" id="ARBA00023136"/>
    </source>
</evidence>
<dbReference type="Gene3D" id="3.30.565.10">
    <property type="entry name" value="Histidine kinase-like ATPase, C-terminal domain"/>
    <property type="match status" value="1"/>
</dbReference>
<evidence type="ECO:0000256" key="7">
    <source>
        <dbReference type="ARBA" id="ARBA00022741"/>
    </source>
</evidence>
<organism evidence="17">
    <name type="scientific">Planktothricoides sp. SpSt-374</name>
    <dbReference type="NCBI Taxonomy" id="2282167"/>
    <lineage>
        <taxon>Bacteria</taxon>
        <taxon>Bacillati</taxon>
        <taxon>Cyanobacteriota</taxon>
        <taxon>Cyanophyceae</taxon>
        <taxon>Oscillatoriophycideae</taxon>
        <taxon>Oscillatoriales</taxon>
        <taxon>Oscillatoriaceae</taxon>
        <taxon>Planktothricoides</taxon>
    </lineage>
</organism>
<dbReference type="PANTHER" id="PTHR43711">
    <property type="entry name" value="TWO-COMPONENT HISTIDINE KINASE"/>
    <property type="match status" value="1"/>
</dbReference>
<dbReference type="Pfam" id="PF02518">
    <property type="entry name" value="HATPase_c"/>
    <property type="match status" value="1"/>
</dbReference>
<feature type="domain" description="Response regulatory" evidence="16">
    <location>
        <begin position="13"/>
        <end position="129"/>
    </location>
</feature>
<dbReference type="SMART" id="SM00388">
    <property type="entry name" value="HisKA"/>
    <property type="match status" value="1"/>
</dbReference>
<dbReference type="InterPro" id="IPR036890">
    <property type="entry name" value="HATPase_C_sf"/>
</dbReference>
<comment type="subcellular location">
    <subcellularLocation>
        <location evidence="2">Membrane</location>
    </subcellularLocation>
</comment>
<evidence type="ECO:0000256" key="13">
    <source>
        <dbReference type="ARBA" id="ARBA00074306"/>
    </source>
</evidence>
<feature type="domain" description="Histidine kinase" evidence="15">
    <location>
        <begin position="346"/>
        <end position="564"/>
    </location>
</feature>
<evidence type="ECO:0000259" key="16">
    <source>
        <dbReference type="PROSITE" id="PS50110"/>
    </source>
</evidence>
<evidence type="ECO:0000259" key="15">
    <source>
        <dbReference type="PROSITE" id="PS50109"/>
    </source>
</evidence>
<dbReference type="PROSITE" id="PS50109">
    <property type="entry name" value="HIS_KIN"/>
    <property type="match status" value="1"/>
</dbReference>
<dbReference type="FunFam" id="3.30.565.10:FF:000010">
    <property type="entry name" value="Sensor histidine kinase RcsC"/>
    <property type="match status" value="1"/>
</dbReference>
<keyword evidence="8" id="KW-0418">Kinase</keyword>
<dbReference type="Gene3D" id="3.30.450.40">
    <property type="match status" value="1"/>
</dbReference>
<comment type="caution">
    <text evidence="17">The sequence shown here is derived from an EMBL/GenBank/DDBJ whole genome shotgun (WGS) entry which is preliminary data.</text>
</comment>
<sequence>MQRFNDSEPPSMHLLILASHQENLETIATTLDYAGVIFTYDVASDIAQSQVLLQKVKYDAVIWEEKIPDTRELPLLQMVRASQPEIPVILVAEILGEEGAIDCIKAGISDCVIKDRWFRLPLVLRRSLAEFAQRRAREIELLQLRSSQALLNQISRSLNSSLDLASILHQIVELTGQCFDVDRVVMFSLSGETVTAIEEWRASPEVPSLIGFQAPLVEWIYPWDPGQDLHDHWVFHVPEYDQMPKSPIWQAQIHRGQILSLLRVPIYIRHRFFGALSLHVTTNRRRFSFEEIHLLEQMADFAAIAIHNTQNYSHLENLVKQRTQQLEQEKILSEAANLAKTEFLSNMSHEFRTPLTGILGFSNVLLQQIFGPLTAKQKQYIASIAECGQHLLDLINDLLDLSKVEAGKEDLNIQTIIVEDLCLACLSLIRERAQNHGLELKLEIPPHITTCSGDQRRLKQILFNLLSNAIKFTPSGSITLRVESAEGQIGFAVIDTGIGISPEGQTQLFQPFQQLHTGFVSKYEGTGLGLALSRKLAQLHNGDITLVSELGKGSTFTLWIPNLGSY</sequence>
<comment type="caution">
    <text evidence="14">Lacks conserved residue(s) required for the propagation of feature annotation.</text>
</comment>
<gene>
    <name evidence="17" type="ORF">ENR15_20525</name>
</gene>
<dbReference type="InterPro" id="IPR029016">
    <property type="entry name" value="GAF-like_dom_sf"/>
</dbReference>
<evidence type="ECO:0000256" key="10">
    <source>
        <dbReference type="ARBA" id="ARBA00023012"/>
    </source>
</evidence>
<evidence type="ECO:0000313" key="17">
    <source>
        <dbReference type="EMBL" id="HGG02960.1"/>
    </source>
</evidence>
<keyword evidence="5" id="KW-0597">Phosphoprotein</keyword>
<keyword evidence="11" id="KW-0472">Membrane</keyword>
<dbReference type="Gene3D" id="1.10.287.130">
    <property type="match status" value="1"/>
</dbReference>
<dbReference type="SUPFAM" id="SSF55781">
    <property type="entry name" value="GAF domain-like"/>
    <property type="match status" value="1"/>
</dbReference>
<dbReference type="Gene3D" id="3.40.50.2300">
    <property type="match status" value="1"/>
</dbReference>
<evidence type="ECO:0000256" key="6">
    <source>
        <dbReference type="ARBA" id="ARBA00022679"/>
    </source>
</evidence>
<dbReference type="FunFam" id="1.10.287.130:FF:000038">
    <property type="entry name" value="Sensory transduction histidine kinase"/>
    <property type="match status" value="1"/>
</dbReference>
<evidence type="ECO:0000256" key="1">
    <source>
        <dbReference type="ARBA" id="ARBA00000085"/>
    </source>
</evidence>
<dbReference type="EC" id="2.7.13.3" evidence="4"/>
<dbReference type="PROSITE" id="PS50110">
    <property type="entry name" value="RESPONSE_REGULATORY"/>
    <property type="match status" value="1"/>
</dbReference>
<dbReference type="InterPro" id="IPR050736">
    <property type="entry name" value="Sensor_HK_Regulatory"/>
</dbReference>
<dbReference type="SMART" id="SM00065">
    <property type="entry name" value="GAF"/>
    <property type="match status" value="1"/>
</dbReference>
<reference evidence="17" key="1">
    <citation type="journal article" date="2020" name="mSystems">
        <title>Genome- and Community-Level Interaction Insights into Carbon Utilization and Element Cycling Functions of Hydrothermarchaeota in Hydrothermal Sediment.</title>
        <authorList>
            <person name="Zhou Z."/>
            <person name="Liu Y."/>
            <person name="Xu W."/>
            <person name="Pan J."/>
            <person name="Luo Z.H."/>
            <person name="Li M."/>
        </authorList>
    </citation>
    <scope>NUCLEOTIDE SEQUENCE [LARGE SCALE GENOMIC DNA]</scope>
    <source>
        <strain evidence="17">SpSt-374</strain>
    </source>
</reference>
<dbReference type="EMBL" id="DSPX01000202">
    <property type="protein sequence ID" value="HGG02960.1"/>
    <property type="molecule type" value="Genomic_DNA"/>
</dbReference>
<dbReference type="GO" id="GO:0000155">
    <property type="term" value="F:phosphorelay sensor kinase activity"/>
    <property type="evidence" value="ECO:0007669"/>
    <property type="project" value="InterPro"/>
</dbReference>
<dbReference type="Pfam" id="PF00512">
    <property type="entry name" value="HisKA"/>
    <property type="match status" value="1"/>
</dbReference>
<dbReference type="InterPro" id="IPR011006">
    <property type="entry name" value="CheY-like_superfamily"/>
</dbReference>
<dbReference type="InterPro" id="IPR005467">
    <property type="entry name" value="His_kinase_dom"/>
</dbReference>
<dbReference type="CDD" id="cd00082">
    <property type="entry name" value="HisKA"/>
    <property type="match status" value="1"/>
</dbReference>
<dbReference type="InterPro" id="IPR003018">
    <property type="entry name" value="GAF"/>
</dbReference>
<comment type="similarity">
    <text evidence="3">In the N-terminal section; belongs to the phytochrome family.</text>
</comment>
<evidence type="ECO:0000256" key="8">
    <source>
        <dbReference type="ARBA" id="ARBA00022777"/>
    </source>
</evidence>
<evidence type="ECO:0000256" key="12">
    <source>
        <dbReference type="ARBA" id="ARBA00023306"/>
    </source>
</evidence>
<dbReference type="InterPro" id="IPR003661">
    <property type="entry name" value="HisK_dim/P_dom"/>
</dbReference>
<dbReference type="InterPro" id="IPR004358">
    <property type="entry name" value="Sig_transdc_His_kin-like_C"/>
</dbReference>
<name>A0A7C3ZJN6_9CYAN</name>
<keyword evidence="12" id="KW-0131">Cell cycle</keyword>
<protein>
    <recommendedName>
        <fullName evidence="13">Circadian input-output histidine kinase CikA</fullName>
        <ecNumber evidence="4">2.7.13.3</ecNumber>
    </recommendedName>
</protein>
<evidence type="ECO:0000256" key="14">
    <source>
        <dbReference type="PROSITE-ProRule" id="PRU00169"/>
    </source>
</evidence>
<keyword evidence="9" id="KW-0067">ATP-binding</keyword>
<keyword evidence="6" id="KW-0808">Transferase</keyword>
<dbReference type="CDD" id="cd16922">
    <property type="entry name" value="HATPase_EvgS-ArcB-TorS-like"/>
    <property type="match status" value="1"/>
</dbReference>
<dbReference type="SUPFAM" id="SSF47384">
    <property type="entry name" value="Homodimeric domain of signal transducing histidine kinase"/>
    <property type="match status" value="1"/>
</dbReference>
<dbReference type="SMART" id="SM00387">
    <property type="entry name" value="HATPase_c"/>
    <property type="match status" value="1"/>
</dbReference>
<dbReference type="AlphaFoldDB" id="A0A7C3ZJN6"/>
<evidence type="ECO:0000256" key="5">
    <source>
        <dbReference type="ARBA" id="ARBA00022553"/>
    </source>
</evidence>
<dbReference type="InterPro" id="IPR036097">
    <property type="entry name" value="HisK_dim/P_sf"/>
</dbReference>
<dbReference type="PRINTS" id="PR00344">
    <property type="entry name" value="BCTRLSENSOR"/>
</dbReference>
<dbReference type="GO" id="GO:0016020">
    <property type="term" value="C:membrane"/>
    <property type="evidence" value="ECO:0007669"/>
    <property type="project" value="UniProtKB-SubCell"/>
</dbReference>
<dbReference type="Pfam" id="PF01590">
    <property type="entry name" value="GAF"/>
    <property type="match status" value="1"/>
</dbReference>
<evidence type="ECO:0000256" key="9">
    <source>
        <dbReference type="ARBA" id="ARBA00022840"/>
    </source>
</evidence>